<proteinExistence type="predicted"/>
<accession>A0ABT4H6P3</accession>
<evidence type="ECO:0008006" key="3">
    <source>
        <dbReference type="Google" id="ProtNLM"/>
    </source>
</evidence>
<organism evidence="1 2">
    <name type="scientific">Paenibacillus alvei</name>
    <name type="common">Bacillus alvei</name>
    <dbReference type="NCBI Taxonomy" id="44250"/>
    <lineage>
        <taxon>Bacteria</taxon>
        <taxon>Bacillati</taxon>
        <taxon>Bacillota</taxon>
        <taxon>Bacilli</taxon>
        <taxon>Bacillales</taxon>
        <taxon>Paenibacillaceae</taxon>
        <taxon>Paenibacillus</taxon>
    </lineage>
</organism>
<evidence type="ECO:0000313" key="2">
    <source>
        <dbReference type="Proteomes" id="UP001527181"/>
    </source>
</evidence>
<evidence type="ECO:0000313" key="1">
    <source>
        <dbReference type="EMBL" id="MCY9764629.1"/>
    </source>
</evidence>
<reference evidence="1 2" key="1">
    <citation type="submission" date="2022-05" db="EMBL/GenBank/DDBJ databases">
        <title>Genome Sequencing of Bee-Associated Microbes.</title>
        <authorList>
            <person name="Dunlap C."/>
        </authorList>
    </citation>
    <scope>NUCLEOTIDE SEQUENCE [LARGE SCALE GENOMIC DNA]</scope>
    <source>
        <strain evidence="1 2">NRRL B-04010</strain>
    </source>
</reference>
<dbReference type="RefSeq" id="WP_163980059.1">
    <property type="nucleotide sequence ID" value="NZ_JAMDNP010000095.1"/>
</dbReference>
<sequence length="141" mass="16033">MQMQKYIVVSIPVIDYPVKGYAPHDQRLKLHEEIDELREEAEAGKFDIRKLLSEYIDVGQMIAGLIRSQAKDTLAGQAIEDVVHDVFRKANTDHLKKMERYAEERGWAILSGNHAQPSFSTGGKLVMDKSIHPLSNSPIYR</sequence>
<dbReference type="Proteomes" id="UP001527181">
    <property type="component" value="Unassembled WGS sequence"/>
</dbReference>
<protein>
    <recommendedName>
        <fullName evidence="3">NTP pyrophosphohydrolase MazG putative catalytic core domain-containing protein</fullName>
    </recommendedName>
</protein>
<name>A0ABT4H6P3_PAEAL</name>
<keyword evidence="2" id="KW-1185">Reference proteome</keyword>
<dbReference type="EMBL" id="JAMDNP010000095">
    <property type="protein sequence ID" value="MCY9764629.1"/>
    <property type="molecule type" value="Genomic_DNA"/>
</dbReference>
<comment type="caution">
    <text evidence="1">The sequence shown here is derived from an EMBL/GenBank/DDBJ whole genome shotgun (WGS) entry which is preliminary data.</text>
</comment>
<gene>
    <name evidence="1" type="ORF">M5X12_29470</name>
</gene>